<dbReference type="EMBL" id="CP158299">
    <property type="protein sequence ID" value="XBV87067.1"/>
    <property type="molecule type" value="Genomic_DNA"/>
</dbReference>
<dbReference type="Pfam" id="PF01424">
    <property type="entry name" value="R3H"/>
    <property type="match status" value="1"/>
</dbReference>
<dbReference type="PANTHER" id="PTHR35800">
    <property type="entry name" value="PROTEIN JAG"/>
    <property type="match status" value="1"/>
</dbReference>
<accession>A0AAU7UF19</accession>
<dbReference type="PROSITE" id="PS51061">
    <property type="entry name" value="R3H"/>
    <property type="match status" value="1"/>
</dbReference>
<feature type="region of interest" description="Disordered" evidence="1">
    <location>
        <begin position="1"/>
        <end position="29"/>
    </location>
</feature>
<dbReference type="CDD" id="cd02414">
    <property type="entry name" value="KH-II_Jag"/>
    <property type="match status" value="1"/>
</dbReference>
<dbReference type="InterPro" id="IPR039247">
    <property type="entry name" value="KhpB"/>
</dbReference>
<dbReference type="InterPro" id="IPR015946">
    <property type="entry name" value="KH_dom-like_a/b"/>
</dbReference>
<dbReference type="PANTHER" id="PTHR35800:SF1">
    <property type="entry name" value="RNA-BINDING PROTEIN KHPB"/>
    <property type="match status" value="1"/>
</dbReference>
<dbReference type="AlphaFoldDB" id="A0AAU7UF19"/>
<evidence type="ECO:0000259" key="2">
    <source>
        <dbReference type="PROSITE" id="PS51061"/>
    </source>
</evidence>
<proteinExistence type="predicted"/>
<dbReference type="SMART" id="SM00393">
    <property type="entry name" value="R3H"/>
    <property type="match status" value="1"/>
</dbReference>
<evidence type="ECO:0000313" key="3">
    <source>
        <dbReference type="EMBL" id="XBV87067.1"/>
    </source>
</evidence>
<gene>
    <name evidence="3" type="ORF">ABOD76_12410</name>
</gene>
<evidence type="ECO:0000256" key="1">
    <source>
        <dbReference type="SAM" id="MobiDB-lite"/>
    </source>
</evidence>
<dbReference type="InterPro" id="IPR038008">
    <property type="entry name" value="Jag_KH"/>
</dbReference>
<dbReference type="InterPro" id="IPR001374">
    <property type="entry name" value="R3H_dom"/>
</dbReference>
<sequence>MDNPKNLDDYLAGLGISEADDDAPPPLLDPAASPVPLVAGEPDADPAALLDGFLKGLVGRIDPELQVNVSQDGMVVQAEIQGERASRLAGRDGRTLGAIEVLCYAVLSRQGHSELRVRVDAGGFRHRHAENLTRLAERLAVQVAKSGESHEMQPMPPSDRRVIHLALQEHPMVSTESVGEGSARRLIIRPRTDLVGG</sequence>
<dbReference type="InterPro" id="IPR034079">
    <property type="entry name" value="R3H_KhpB"/>
</dbReference>
<dbReference type="GO" id="GO:0003723">
    <property type="term" value="F:RNA binding"/>
    <property type="evidence" value="ECO:0007669"/>
    <property type="project" value="InterPro"/>
</dbReference>
<dbReference type="SUPFAM" id="SSF82708">
    <property type="entry name" value="R3H domain"/>
    <property type="match status" value="1"/>
</dbReference>
<dbReference type="RefSeq" id="WP_350245175.1">
    <property type="nucleotide sequence ID" value="NZ_CP158299.1"/>
</dbReference>
<dbReference type="CDD" id="cd02644">
    <property type="entry name" value="R3H_jag"/>
    <property type="match status" value="1"/>
</dbReference>
<dbReference type="InterPro" id="IPR036867">
    <property type="entry name" value="R3H_dom_sf"/>
</dbReference>
<organism evidence="3">
    <name type="scientific">Deinococcus sonorensis KR-87</name>
    <dbReference type="NCBI Taxonomy" id="694439"/>
    <lineage>
        <taxon>Bacteria</taxon>
        <taxon>Thermotogati</taxon>
        <taxon>Deinococcota</taxon>
        <taxon>Deinococci</taxon>
        <taxon>Deinococcales</taxon>
        <taxon>Deinococcaceae</taxon>
        <taxon>Deinococcus</taxon>
    </lineage>
</organism>
<feature type="domain" description="R3H" evidence="2">
    <location>
        <begin position="126"/>
        <end position="192"/>
    </location>
</feature>
<dbReference type="Gene3D" id="3.30.300.20">
    <property type="match status" value="1"/>
</dbReference>
<dbReference type="Gene3D" id="3.30.1370.50">
    <property type="entry name" value="R3H-like domain"/>
    <property type="match status" value="1"/>
</dbReference>
<dbReference type="KEGG" id="dsc:ABOD76_12410"/>
<reference evidence="3" key="1">
    <citation type="submission" date="2024-06" db="EMBL/GenBank/DDBJ databases">
        <title>Draft Genome Sequence of Deinococcus sonorensis Type Strain KR-87, a Biofilm Producing Representative of the Genus Deinococcus.</title>
        <authorList>
            <person name="Boren L.S."/>
            <person name="Grosso R.A."/>
            <person name="Hugenberg-Cox A.N."/>
            <person name="Hill J.T.E."/>
            <person name="Albert C.M."/>
            <person name="Tuohy J.M."/>
        </authorList>
    </citation>
    <scope>NUCLEOTIDE SEQUENCE</scope>
    <source>
        <strain evidence="3">KR-87</strain>
    </source>
</reference>
<protein>
    <submittedName>
        <fullName evidence="3">Protein jag</fullName>
    </submittedName>
</protein>
<name>A0AAU7UF19_9DEIO</name>